<dbReference type="GO" id="GO:0005829">
    <property type="term" value="C:cytosol"/>
    <property type="evidence" value="ECO:0007669"/>
    <property type="project" value="TreeGrafter"/>
</dbReference>
<evidence type="ECO:0000313" key="5">
    <source>
        <dbReference type="EMBL" id="RZT68472.1"/>
    </source>
</evidence>
<dbReference type="GO" id="GO:0043200">
    <property type="term" value="P:response to amino acid"/>
    <property type="evidence" value="ECO:0007669"/>
    <property type="project" value="TreeGrafter"/>
</dbReference>
<organism evidence="5 6">
    <name type="scientific">Leucobacter luti</name>
    <dbReference type="NCBI Taxonomy" id="340320"/>
    <lineage>
        <taxon>Bacteria</taxon>
        <taxon>Bacillati</taxon>
        <taxon>Actinomycetota</taxon>
        <taxon>Actinomycetes</taxon>
        <taxon>Micrococcales</taxon>
        <taxon>Microbacteriaceae</taxon>
        <taxon>Leucobacter</taxon>
    </lineage>
</organism>
<dbReference type="Pfam" id="PF01037">
    <property type="entry name" value="AsnC_trans_reg"/>
    <property type="match status" value="1"/>
</dbReference>
<accession>A0A4Q7U7R8</accession>
<dbReference type="InterPro" id="IPR000485">
    <property type="entry name" value="AsnC-type_HTH_dom"/>
</dbReference>
<evidence type="ECO:0000256" key="3">
    <source>
        <dbReference type="ARBA" id="ARBA00023163"/>
    </source>
</evidence>
<dbReference type="GO" id="GO:0043565">
    <property type="term" value="F:sequence-specific DNA binding"/>
    <property type="evidence" value="ECO:0007669"/>
    <property type="project" value="InterPro"/>
</dbReference>
<dbReference type="InterPro" id="IPR019887">
    <property type="entry name" value="Tscrpt_reg_AsnC/Lrp_C"/>
</dbReference>
<dbReference type="PANTHER" id="PTHR30154">
    <property type="entry name" value="LEUCINE-RESPONSIVE REGULATORY PROTEIN"/>
    <property type="match status" value="1"/>
</dbReference>
<evidence type="ECO:0000256" key="1">
    <source>
        <dbReference type="ARBA" id="ARBA00023015"/>
    </source>
</evidence>
<comment type="caution">
    <text evidence="5">The sequence shown here is derived from an EMBL/GenBank/DDBJ whole genome shotgun (WGS) entry which is preliminary data.</text>
</comment>
<dbReference type="InterPro" id="IPR011008">
    <property type="entry name" value="Dimeric_a/b-barrel"/>
</dbReference>
<dbReference type="SUPFAM" id="SSF54909">
    <property type="entry name" value="Dimeric alpha+beta barrel"/>
    <property type="match status" value="1"/>
</dbReference>
<dbReference type="PRINTS" id="PR00033">
    <property type="entry name" value="HTHASNC"/>
</dbReference>
<dbReference type="EMBL" id="SHKI01000002">
    <property type="protein sequence ID" value="RZT68472.1"/>
    <property type="molecule type" value="Genomic_DNA"/>
</dbReference>
<dbReference type="Pfam" id="PF13412">
    <property type="entry name" value="HTH_24"/>
    <property type="match status" value="1"/>
</dbReference>
<protein>
    <submittedName>
        <fullName evidence="5">DNA-binding Lrp family transcriptional regulator</fullName>
    </submittedName>
</protein>
<dbReference type="PROSITE" id="PS50956">
    <property type="entry name" value="HTH_ASNC_2"/>
    <property type="match status" value="1"/>
</dbReference>
<dbReference type="InterPro" id="IPR036388">
    <property type="entry name" value="WH-like_DNA-bd_sf"/>
</dbReference>
<sequence length="147" mass="16552">MELDETDRAIIEVLRRDARASMTTIAEAVHISRAGAHARVKRMRERGVITGFTVRTDPVSFGQHASAYVTLSVEQPAWQEARARLMRIPEVEHIALVGGEFDVLLLVRARDNRDLRRVVLEEVQAIPAVRTSRTLLIFEDFPNIPAA</sequence>
<dbReference type="RefSeq" id="WP_241988930.1">
    <property type="nucleotide sequence ID" value="NZ_QYAG01000004.1"/>
</dbReference>
<keyword evidence="1" id="KW-0805">Transcription regulation</keyword>
<reference evidence="5 6" key="1">
    <citation type="journal article" date="2015" name="Stand. Genomic Sci.">
        <title>Genomic Encyclopedia of Bacterial and Archaeal Type Strains, Phase III: the genomes of soil and plant-associated and newly described type strains.</title>
        <authorList>
            <person name="Whitman W.B."/>
            <person name="Woyke T."/>
            <person name="Klenk H.P."/>
            <person name="Zhou Y."/>
            <person name="Lilburn T.G."/>
            <person name="Beck B.J."/>
            <person name="De Vos P."/>
            <person name="Vandamme P."/>
            <person name="Eisen J.A."/>
            <person name="Garrity G."/>
            <person name="Hugenholtz P."/>
            <person name="Kyrpides N.C."/>
        </authorList>
    </citation>
    <scope>NUCLEOTIDE SEQUENCE [LARGE SCALE GENOMIC DNA]</scope>
    <source>
        <strain evidence="5 6">RF6</strain>
    </source>
</reference>
<evidence type="ECO:0000256" key="2">
    <source>
        <dbReference type="ARBA" id="ARBA00023125"/>
    </source>
</evidence>
<gene>
    <name evidence="5" type="ORF">EV139_0197</name>
</gene>
<dbReference type="InterPro" id="IPR019888">
    <property type="entry name" value="Tscrpt_reg_AsnC-like"/>
</dbReference>
<name>A0A4Q7U7R8_9MICO</name>
<dbReference type="InterPro" id="IPR036390">
    <property type="entry name" value="WH_DNA-bd_sf"/>
</dbReference>
<dbReference type="Proteomes" id="UP000291832">
    <property type="component" value="Unassembled WGS sequence"/>
</dbReference>
<dbReference type="AlphaFoldDB" id="A0A4Q7U7R8"/>
<evidence type="ECO:0000313" key="6">
    <source>
        <dbReference type="Proteomes" id="UP000291832"/>
    </source>
</evidence>
<keyword evidence="2 5" id="KW-0238">DNA-binding</keyword>
<evidence type="ECO:0000259" key="4">
    <source>
        <dbReference type="PROSITE" id="PS50956"/>
    </source>
</evidence>
<dbReference type="SUPFAM" id="SSF46785">
    <property type="entry name" value="Winged helix' DNA-binding domain"/>
    <property type="match status" value="1"/>
</dbReference>
<feature type="domain" description="HTH asnC-type" evidence="4">
    <location>
        <begin position="3"/>
        <end position="64"/>
    </location>
</feature>
<keyword evidence="3" id="KW-0804">Transcription</keyword>
<dbReference type="Gene3D" id="3.30.70.920">
    <property type="match status" value="1"/>
</dbReference>
<keyword evidence="6" id="KW-1185">Reference proteome</keyword>
<dbReference type="SMART" id="SM00344">
    <property type="entry name" value="HTH_ASNC"/>
    <property type="match status" value="1"/>
</dbReference>
<proteinExistence type="predicted"/>
<dbReference type="PANTHER" id="PTHR30154:SF34">
    <property type="entry name" value="TRANSCRIPTIONAL REGULATOR AZLB"/>
    <property type="match status" value="1"/>
</dbReference>
<dbReference type="Gene3D" id="1.10.10.10">
    <property type="entry name" value="Winged helix-like DNA-binding domain superfamily/Winged helix DNA-binding domain"/>
    <property type="match status" value="1"/>
</dbReference>